<sequence length="321" mass="33412">MTGPAGSRTGGAGAVLPAEPTGTYGAARPTPCPTRPPPPAGKGEPERGAPHPSRRLSVARTAAIGAIAPATALTYAETVAGELPSPSSGARGIEVSLPFTGLWRAGNSPARRVPSHGTDLFGARYAIDFTGVDDRHRTAGSRDWRTFFATEPPELFFAFGRPILAPVNGTVVDVHDAEPDHEARRSPLALLPYAMGQAARLRQGVGAIAGNHVIIAQPESGAFVVLAHLQAGSVRVSVGQEVVAGRPVANCGNSGNSTQPHVHVQAMDGPDPSVARGVPMLFRRFREWPSGPKRARIRERAVPEEGAVVEPLPVPSTAAGH</sequence>
<evidence type="ECO:0000313" key="4">
    <source>
        <dbReference type="Proteomes" id="UP001501638"/>
    </source>
</evidence>
<evidence type="ECO:0000256" key="1">
    <source>
        <dbReference type="SAM" id="MobiDB-lite"/>
    </source>
</evidence>
<feature type="region of interest" description="Disordered" evidence="1">
    <location>
        <begin position="1"/>
        <end position="54"/>
    </location>
</feature>
<dbReference type="CDD" id="cd12797">
    <property type="entry name" value="M23_peptidase"/>
    <property type="match status" value="1"/>
</dbReference>
<dbReference type="InterPro" id="IPR016047">
    <property type="entry name" value="M23ase_b-sheet_dom"/>
</dbReference>
<feature type="compositionally biased region" description="Pro residues" evidence="1">
    <location>
        <begin position="30"/>
        <end position="40"/>
    </location>
</feature>
<reference evidence="4" key="1">
    <citation type="journal article" date="2019" name="Int. J. Syst. Evol. Microbiol.">
        <title>The Global Catalogue of Microorganisms (GCM) 10K type strain sequencing project: providing services to taxonomists for standard genome sequencing and annotation.</title>
        <authorList>
            <consortium name="The Broad Institute Genomics Platform"/>
            <consortium name="The Broad Institute Genome Sequencing Center for Infectious Disease"/>
            <person name="Wu L."/>
            <person name="Ma J."/>
        </authorList>
    </citation>
    <scope>NUCLEOTIDE SEQUENCE [LARGE SCALE GENOMIC DNA]</scope>
    <source>
        <strain evidence="4">JCM 6305</strain>
    </source>
</reference>
<feature type="domain" description="M23ase beta-sheet core" evidence="2">
    <location>
        <begin position="208"/>
        <end position="267"/>
    </location>
</feature>
<name>A0ABP5WKD7_9ACTN</name>
<dbReference type="InterPro" id="IPR050570">
    <property type="entry name" value="Cell_wall_metabolism_enzyme"/>
</dbReference>
<evidence type="ECO:0000259" key="2">
    <source>
        <dbReference type="Pfam" id="PF01551"/>
    </source>
</evidence>
<evidence type="ECO:0000313" key="3">
    <source>
        <dbReference type="EMBL" id="GAA2429225.1"/>
    </source>
</evidence>
<dbReference type="Pfam" id="PF01551">
    <property type="entry name" value="Peptidase_M23"/>
    <property type="match status" value="1"/>
</dbReference>
<proteinExistence type="predicted"/>
<dbReference type="SUPFAM" id="SSF51261">
    <property type="entry name" value="Duplicated hybrid motif"/>
    <property type="match status" value="1"/>
</dbReference>
<dbReference type="Gene3D" id="2.70.70.10">
    <property type="entry name" value="Glucose Permease (Domain IIA)"/>
    <property type="match status" value="1"/>
</dbReference>
<keyword evidence="4" id="KW-1185">Reference proteome</keyword>
<organism evidence="3 4">
    <name type="scientific">Streptomyces macrosporus</name>
    <dbReference type="NCBI Taxonomy" id="44032"/>
    <lineage>
        <taxon>Bacteria</taxon>
        <taxon>Bacillati</taxon>
        <taxon>Actinomycetota</taxon>
        <taxon>Actinomycetes</taxon>
        <taxon>Kitasatosporales</taxon>
        <taxon>Streptomycetaceae</taxon>
        <taxon>Streptomyces</taxon>
    </lineage>
</organism>
<dbReference type="PANTHER" id="PTHR21666:SF285">
    <property type="entry name" value="M23 FAMILY METALLOPEPTIDASE"/>
    <property type="match status" value="1"/>
</dbReference>
<dbReference type="InterPro" id="IPR011055">
    <property type="entry name" value="Dup_hybrid_motif"/>
</dbReference>
<dbReference type="Proteomes" id="UP001501638">
    <property type="component" value="Unassembled WGS sequence"/>
</dbReference>
<protein>
    <recommendedName>
        <fullName evidence="2">M23ase beta-sheet core domain-containing protein</fullName>
    </recommendedName>
</protein>
<gene>
    <name evidence="3" type="ORF">GCM10010405_10020</name>
</gene>
<dbReference type="PANTHER" id="PTHR21666">
    <property type="entry name" value="PEPTIDASE-RELATED"/>
    <property type="match status" value="1"/>
</dbReference>
<comment type="caution">
    <text evidence="3">The sequence shown here is derived from an EMBL/GenBank/DDBJ whole genome shotgun (WGS) entry which is preliminary data.</text>
</comment>
<accession>A0ABP5WKD7</accession>
<dbReference type="EMBL" id="BAAASZ010000007">
    <property type="protein sequence ID" value="GAA2429225.1"/>
    <property type="molecule type" value="Genomic_DNA"/>
</dbReference>